<dbReference type="SUPFAM" id="SSF117281">
    <property type="entry name" value="Kelch motif"/>
    <property type="match status" value="1"/>
</dbReference>
<proteinExistence type="predicted"/>
<reference evidence="1" key="1">
    <citation type="submission" date="2021-09" db="EMBL/GenBank/DDBJ databases">
        <authorList>
            <consortium name="AG Swart"/>
            <person name="Singh M."/>
            <person name="Singh A."/>
            <person name="Seah K."/>
            <person name="Emmerich C."/>
        </authorList>
    </citation>
    <scope>NUCLEOTIDE SEQUENCE</scope>
    <source>
        <strain evidence="1">ATCC30299</strain>
    </source>
</reference>
<comment type="caution">
    <text evidence="1">The sequence shown here is derived from an EMBL/GenBank/DDBJ whole genome shotgun (WGS) entry which is preliminary data.</text>
</comment>
<evidence type="ECO:0000313" key="1">
    <source>
        <dbReference type="EMBL" id="CAG9320435.1"/>
    </source>
</evidence>
<sequence>MGCCHSQLEPIRPSLPSFPGSLTSTFSRQRFSSISQSNSPQLFSNNFLYLFDCKDNKTRLTLYDTVLRDMGQRFIQTPEPLDKYTSTAQLPNSEIFCFGNHDPSSGFACIIDMKQLKVKKTLPPGAPCNSVAAVYYKNSVYIFGGFDGSKSTTLANRFDLSLNKWNKLAPLPMESFNCSCIEFNECILVSGYYHTKVYKYDLTQNNYSELSEAVVDGDNHKILAVANSRAYIVENYGFILESDEMNEMVWRKIGKSTLTSFAQHYWIWNDGSLFIGLIHWYASDYFYDFYQFELREKKFERIGEYEIKV</sequence>
<dbReference type="SMART" id="SM00612">
    <property type="entry name" value="Kelch"/>
    <property type="match status" value="1"/>
</dbReference>
<gene>
    <name evidence="1" type="ORF">BSTOLATCC_MIC26350</name>
</gene>
<accession>A0AAU9J0T3</accession>
<dbReference type="InterPro" id="IPR006652">
    <property type="entry name" value="Kelch_1"/>
</dbReference>
<dbReference type="Pfam" id="PF01344">
    <property type="entry name" value="Kelch_1"/>
    <property type="match status" value="1"/>
</dbReference>
<protein>
    <submittedName>
        <fullName evidence="1">Uncharacterized protein</fullName>
    </submittedName>
</protein>
<dbReference type="EMBL" id="CAJZBQ010000025">
    <property type="protein sequence ID" value="CAG9320435.1"/>
    <property type="molecule type" value="Genomic_DNA"/>
</dbReference>
<keyword evidence="2" id="KW-1185">Reference proteome</keyword>
<dbReference type="AlphaFoldDB" id="A0AAU9J0T3"/>
<dbReference type="InterPro" id="IPR015915">
    <property type="entry name" value="Kelch-typ_b-propeller"/>
</dbReference>
<organism evidence="1 2">
    <name type="scientific">Blepharisma stoltei</name>
    <dbReference type="NCBI Taxonomy" id="1481888"/>
    <lineage>
        <taxon>Eukaryota</taxon>
        <taxon>Sar</taxon>
        <taxon>Alveolata</taxon>
        <taxon>Ciliophora</taxon>
        <taxon>Postciliodesmatophora</taxon>
        <taxon>Heterotrichea</taxon>
        <taxon>Heterotrichida</taxon>
        <taxon>Blepharismidae</taxon>
        <taxon>Blepharisma</taxon>
    </lineage>
</organism>
<dbReference type="Gene3D" id="2.120.10.80">
    <property type="entry name" value="Kelch-type beta propeller"/>
    <property type="match status" value="1"/>
</dbReference>
<dbReference type="Proteomes" id="UP001162131">
    <property type="component" value="Unassembled WGS sequence"/>
</dbReference>
<evidence type="ECO:0000313" key="2">
    <source>
        <dbReference type="Proteomes" id="UP001162131"/>
    </source>
</evidence>
<name>A0AAU9J0T3_9CILI</name>